<keyword evidence="4" id="KW-1185">Reference proteome</keyword>
<dbReference type="InterPro" id="IPR001496">
    <property type="entry name" value="SOCS_box"/>
</dbReference>
<protein>
    <recommendedName>
        <fullName evidence="2">SOCS box domain-containing protein</fullName>
    </recommendedName>
</protein>
<dbReference type="GO" id="GO:0035556">
    <property type="term" value="P:intracellular signal transduction"/>
    <property type="evidence" value="ECO:0007669"/>
    <property type="project" value="InterPro"/>
</dbReference>
<dbReference type="FunFam" id="1.10.750.20:FF:000001">
    <property type="entry name" value="Ankyrin repeat and SOCS box containing 1"/>
    <property type="match status" value="1"/>
</dbReference>
<dbReference type="SUPFAM" id="SSF158235">
    <property type="entry name" value="SOCS box-like"/>
    <property type="match status" value="1"/>
</dbReference>
<dbReference type="SMART" id="SM00969">
    <property type="entry name" value="SOCS_box"/>
    <property type="match status" value="1"/>
</dbReference>
<name>A0AAN8L037_9TELE</name>
<evidence type="ECO:0000256" key="1">
    <source>
        <dbReference type="ARBA" id="ARBA00004906"/>
    </source>
</evidence>
<dbReference type="PROSITE" id="PS50225">
    <property type="entry name" value="SOCS"/>
    <property type="match status" value="1"/>
</dbReference>
<dbReference type="EMBL" id="JAGTTL010000030">
    <property type="protein sequence ID" value="KAK6298560.1"/>
    <property type="molecule type" value="Genomic_DNA"/>
</dbReference>
<evidence type="ECO:0000313" key="3">
    <source>
        <dbReference type="EMBL" id="KAK6298560.1"/>
    </source>
</evidence>
<dbReference type="Proteomes" id="UP001356427">
    <property type="component" value="Unassembled WGS sequence"/>
</dbReference>
<evidence type="ECO:0000313" key="4">
    <source>
        <dbReference type="Proteomes" id="UP001356427"/>
    </source>
</evidence>
<comment type="pathway">
    <text evidence="1">Protein modification; protein ubiquitination.</text>
</comment>
<accession>A0AAN8L037</accession>
<gene>
    <name evidence="3" type="ORF">J4Q44_G00316150</name>
</gene>
<sequence>MDSPYTLPLKRTAQPLLSCCWTLGRISTPGTWSSRGLWRLLPPSSLTEGFLLVYEATPQPLSQLCRQRIRDCVGRDRFHLINHLPLPNPLKNYLQYR</sequence>
<dbReference type="Pfam" id="PF07525">
    <property type="entry name" value="SOCS_box"/>
    <property type="match status" value="1"/>
</dbReference>
<dbReference type="Gene3D" id="1.10.750.20">
    <property type="entry name" value="SOCS box"/>
    <property type="match status" value="1"/>
</dbReference>
<comment type="caution">
    <text evidence="3">The sequence shown here is derived from an EMBL/GenBank/DDBJ whole genome shotgun (WGS) entry which is preliminary data.</text>
</comment>
<evidence type="ECO:0000259" key="2">
    <source>
        <dbReference type="PROSITE" id="PS50225"/>
    </source>
</evidence>
<reference evidence="3 4" key="1">
    <citation type="submission" date="2021-04" db="EMBL/GenBank/DDBJ databases">
        <authorList>
            <person name="De Guttry C."/>
            <person name="Zahm M."/>
            <person name="Klopp C."/>
            <person name="Cabau C."/>
            <person name="Louis A."/>
            <person name="Berthelot C."/>
            <person name="Parey E."/>
            <person name="Roest Crollius H."/>
            <person name="Montfort J."/>
            <person name="Robinson-Rechavi M."/>
            <person name="Bucao C."/>
            <person name="Bouchez O."/>
            <person name="Gislard M."/>
            <person name="Lluch J."/>
            <person name="Milhes M."/>
            <person name="Lampietro C."/>
            <person name="Lopez Roques C."/>
            <person name="Donnadieu C."/>
            <person name="Braasch I."/>
            <person name="Desvignes T."/>
            <person name="Postlethwait J."/>
            <person name="Bobe J."/>
            <person name="Wedekind C."/>
            <person name="Guiguen Y."/>
        </authorList>
    </citation>
    <scope>NUCLEOTIDE SEQUENCE [LARGE SCALE GENOMIC DNA]</scope>
    <source>
        <strain evidence="3">Cs_M1</strain>
        <tissue evidence="3">Blood</tissue>
    </source>
</reference>
<dbReference type="AlphaFoldDB" id="A0AAN8L037"/>
<proteinExistence type="predicted"/>
<dbReference type="InterPro" id="IPR036036">
    <property type="entry name" value="SOCS_box-like_dom_sf"/>
</dbReference>
<organism evidence="3 4">
    <name type="scientific">Coregonus suidteri</name>
    <dbReference type="NCBI Taxonomy" id="861788"/>
    <lineage>
        <taxon>Eukaryota</taxon>
        <taxon>Metazoa</taxon>
        <taxon>Chordata</taxon>
        <taxon>Craniata</taxon>
        <taxon>Vertebrata</taxon>
        <taxon>Euteleostomi</taxon>
        <taxon>Actinopterygii</taxon>
        <taxon>Neopterygii</taxon>
        <taxon>Teleostei</taxon>
        <taxon>Protacanthopterygii</taxon>
        <taxon>Salmoniformes</taxon>
        <taxon>Salmonidae</taxon>
        <taxon>Coregoninae</taxon>
        <taxon>Coregonus</taxon>
    </lineage>
</organism>
<feature type="domain" description="SOCS box" evidence="2">
    <location>
        <begin position="45"/>
        <end position="97"/>
    </location>
</feature>